<dbReference type="InterPro" id="IPR050242">
    <property type="entry name" value="JAMM_MPN+_peptidase_M67A"/>
</dbReference>
<sequence length="306" mass="34329">MDFSSLLGSLGGQGQPGMDMQLPDVGETIQISSLALLKMLKHGRAGIPLEVMGLMLGSIVDDFLIRVDDVFAMPQTGTGVSVEDVDSVFQQQMIELLQQTGRKENAVGWYHSHPGFGPWLSGIDQNTQRNFEQMEPRFVAVVIDPVQSVKGRVIIAISSTEPRQTTSNVGHLERPSRVAVVHGCGRFYYSMPISYRRNELEEQMLLNLKRKDWTTGLNLRNHATAESENENRIQQTSDLMEEFNRRIQDECKQFAEKKSPKEIKTALSVKNVGKIDPKKRLEQCVTQAVEDTLSQSLTTMLFNAAF</sequence>
<accession>A0A5J4VAU3</accession>
<keyword evidence="4" id="KW-0862">Zinc</keyword>
<keyword evidence="5 9" id="KW-0647">Proteasome</keyword>
<name>A0A5J4VAU3_9EUKA</name>
<evidence type="ECO:0000259" key="8">
    <source>
        <dbReference type="PROSITE" id="PS50249"/>
    </source>
</evidence>
<dbReference type="InterPro" id="IPR037518">
    <property type="entry name" value="MPN"/>
</dbReference>
<dbReference type="Proteomes" id="UP000324800">
    <property type="component" value="Unassembled WGS sequence"/>
</dbReference>
<evidence type="ECO:0000256" key="1">
    <source>
        <dbReference type="ARBA" id="ARBA00022670"/>
    </source>
</evidence>
<dbReference type="GO" id="GO:0000502">
    <property type="term" value="C:proteasome complex"/>
    <property type="evidence" value="ECO:0007669"/>
    <property type="project" value="UniProtKB-KW"/>
</dbReference>
<dbReference type="FunFam" id="3.40.140.10:FF:000026">
    <property type="entry name" value="26S proteasome non-ATPase regulatory subunit 14"/>
    <property type="match status" value="1"/>
</dbReference>
<evidence type="ECO:0000313" key="10">
    <source>
        <dbReference type="Proteomes" id="UP000324800"/>
    </source>
</evidence>
<dbReference type="SUPFAM" id="SSF102712">
    <property type="entry name" value="JAB1/MPN domain"/>
    <property type="match status" value="1"/>
</dbReference>
<dbReference type="OrthoDB" id="605656at2759"/>
<evidence type="ECO:0000256" key="3">
    <source>
        <dbReference type="ARBA" id="ARBA00022801"/>
    </source>
</evidence>
<proteinExistence type="predicted"/>
<keyword evidence="2" id="KW-0479">Metal-binding</keyword>
<dbReference type="InterPro" id="IPR056263">
    <property type="entry name" value="RPN11_C"/>
</dbReference>
<keyword evidence="6" id="KW-0482">Metalloprotease</keyword>
<dbReference type="Pfam" id="PF23594">
    <property type="entry name" value="RPN11_C"/>
    <property type="match status" value="1"/>
</dbReference>
<feature type="domain" description="MPN" evidence="8">
    <location>
        <begin position="29"/>
        <end position="163"/>
    </location>
</feature>
<keyword evidence="1" id="KW-0645">Protease</keyword>
<organism evidence="9 10">
    <name type="scientific">Streblomastix strix</name>
    <dbReference type="NCBI Taxonomy" id="222440"/>
    <lineage>
        <taxon>Eukaryota</taxon>
        <taxon>Metamonada</taxon>
        <taxon>Preaxostyla</taxon>
        <taxon>Oxymonadida</taxon>
        <taxon>Streblomastigidae</taxon>
        <taxon>Streblomastix</taxon>
    </lineage>
</organism>
<dbReference type="PROSITE" id="PS50249">
    <property type="entry name" value="MPN"/>
    <property type="match status" value="1"/>
</dbReference>
<dbReference type="GO" id="GO:0008237">
    <property type="term" value="F:metallopeptidase activity"/>
    <property type="evidence" value="ECO:0007669"/>
    <property type="project" value="UniProtKB-KW"/>
</dbReference>
<dbReference type="GO" id="GO:0006508">
    <property type="term" value="P:proteolysis"/>
    <property type="evidence" value="ECO:0007669"/>
    <property type="project" value="UniProtKB-KW"/>
</dbReference>
<evidence type="ECO:0000313" key="9">
    <source>
        <dbReference type="EMBL" id="KAA6379577.1"/>
    </source>
</evidence>
<feature type="region of interest" description="Disordered" evidence="7">
    <location>
        <begin position="1"/>
        <end position="20"/>
    </location>
</feature>
<evidence type="ECO:0000256" key="6">
    <source>
        <dbReference type="ARBA" id="ARBA00023049"/>
    </source>
</evidence>
<reference evidence="9 10" key="1">
    <citation type="submission" date="2019-03" db="EMBL/GenBank/DDBJ databases">
        <title>Single cell metagenomics reveals metabolic interactions within the superorganism composed of flagellate Streblomastix strix and complex community of Bacteroidetes bacteria on its surface.</title>
        <authorList>
            <person name="Treitli S.C."/>
            <person name="Kolisko M."/>
            <person name="Husnik F."/>
            <person name="Keeling P."/>
            <person name="Hampl V."/>
        </authorList>
    </citation>
    <scope>NUCLEOTIDE SEQUENCE [LARGE SCALE GENOMIC DNA]</scope>
    <source>
        <strain evidence="9">ST1C</strain>
    </source>
</reference>
<dbReference type="PANTHER" id="PTHR10410">
    <property type="entry name" value="EUKARYOTIC TRANSLATION INITIATION FACTOR 3 -RELATED"/>
    <property type="match status" value="1"/>
</dbReference>
<gene>
    <name evidence="9" type="ORF">EZS28_024897</name>
</gene>
<comment type="caution">
    <text evidence="9">The sequence shown here is derived from an EMBL/GenBank/DDBJ whole genome shotgun (WGS) entry which is preliminary data.</text>
</comment>
<evidence type="ECO:0000256" key="5">
    <source>
        <dbReference type="ARBA" id="ARBA00022942"/>
    </source>
</evidence>
<evidence type="ECO:0000256" key="4">
    <source>
        <dbReference type="ARBA" id="ARBA00022833"/>
    </source>
</evidence>
<dbReference type="InterPro" id="IPR000555">
    <property type="entry name" value="JAMM/MPN+_dom"/>
</dbReference>
<dbReference type="CDD" id="cd08069">
    <property type="entry name" value="MPN_RPN11_CSN5"/>
    <property type="match status" value="1"/>
</dbReference>
<keyword evidence="3" id="KW-0378">Hydrolase</keyword>
<protein>
    <submittedName>
        <fullName evidence="9">Putative 26S proteasome non-ATPase regulatory subunit 14</fullName>
    </submittedName>
</protein>
<dbReference type="EMBL" id="SNRW01008405">
    <property type="protein sequence ID" value="KAA6379577.1"/>
    <property type="molecule type" value="Genomic_DNA"/>
</dbReference>
<dbReference type="AlphaFoldDB" id="A0A5J4VAU3"/>
<dbReference type="Pfam" id="PF01398">
    <property type="entry name" value="JAB"/>
    <property type="match status" value="1"/>
</dbReference>
<dbReference type="GO" id="GO:0046872">
    <property type="term" value="F:metal ion binding"/>
    <property type="evidence" value="ECO:0007669"/>
    <property type="project" value="UniProtKB-KW"/>
</dbReference>
<dbReference type="SMART" id="SM00232">
    <property type="entry name" value="JAB_MPN"/>
    <property type="match status" value="1"/>
</dbReference>
<evidence type="ECO:0000256" key="2">
    <source>
        <dbReference type="ARBA" id="ARBA00022723"/>
    </source>
</evidence>
<evidence type="ECO:0000256" key="7">
    <source>
        <dbReference type="SAM" id="MobiDB-lite"/>
    </source>
</evidence>
<dbReference type="Gene3D" id="3.40.140.10">
    <property type="entry name" value="Cytidine Deaminase, domain 2"/>
    <property type="match status" value="1"/>
</dbReference>